<dbReference type="AlphaFoldDB" id="A0A3B1A2C5"/>
<name>A0A3B1A2C5_9ZZZZ</name>
<reference evidence="2" key="1">
    <citation type="submission" date="2018-06" db="EMBL/GenBank/DDBJ databases">
        <authorList>
            <person name="Zhirakovskaya E."/>
        </authorList>
    </citation>
    <scope>NUCLEOTIDE SEQUENCE</scope>
</reference>
<feature type="region of interest" description="Disordered" evidence="1">
    <location>
        <begin position="78"/>
        <end position="109"/>
    </location>
</feature>
<gene>
    <name evidence="2" type="ORF">MNBD_GAMMA23-2232</name>
</gene>
<sequence>MSKQIQLSSELLNNIFGAIAQHDKAVEEDLMVGLQYLSAVIGYFSAEYPGTEKDRNELLAQLAAFSVDVADDRAQSLAQQPAQESANVETVKGKSTQTDDPAVGIWKPA</sequence>
<feature type="compositionally biased region" description="Polar residues" evidence="1">
    <location>
        <begin position="78"/>
        <end position="99"/>
    </location>
</feature>
<protein>
    <submittedName>
        <fullName evidence="2">Uncharacterized protein</fullName>
    </submittedName>
</protein>
<evidence type="ECO:0000313" key="2">
    <source>
        <dbReference type="EMBL" id="VAW94293.1"/>
    </source>
</evidence>
<organism evidence="2">
    <name type="scientific">hydrothermal vent metagenome</name>
    <dbReference type="NCBI Taxonomy" id="652676"/>
    <lineage>
        <taxon>unclassified sequences</taxon>
        <taxon>metagenomes</taxon>
        <taxon>ecological metagenomes</taxon>
    </lineage>
</organism>
<proteinExistence type="predicted"/>
<accession>A0A3B1A2C5</accession>
<dbReference type="EMBL" id="UOFT01000036">
    <property type="protein sequence ID" value="VAW94293.1"/>
    <property type="molecule type" value="Genomic_DNA"/>
</dbReference>
<evidence type="ECO:0000256" key="1">
    <source>
        <dbReference type="SAM" id="MobiDB-lite"/>
    </source>
</evidence>